<comment type="catalytic activity">
    <reaction evidence="5">
        <text>N,N-dimethyl-1,4-phenylenediamine + anthranilate + 2 NAD(+) = 2-(4-dimethylaminophenyl)diazenylbenzoate + 2 NADH + 2 H(+)</text>
        <dbReference type="Rhea" id="RHEA:55872"/>
        <dbReference type="ChEBI" id="CHEBI:15378"/>
        <dbReference type="ChEBI" id="CHEBI:15783"/>
        <dbReference type="ChEBI" id="CHEBI:16567"/>
        <dbReference type="ChEBI" id="CHEBI:57540"/>
        <dbReference type="ChEBI" id="CHEBI:57945"/>
        <dbReference type="ChEBI" id="CHEBI:71579"/>
        <dbReference type="EC" id="1.7.1.17"/>
    </reaction>
    <physiologicalReaction direction="right-to-left" evidence="5">
        <dbReference type="Rhea" id="RHEA:55874"/>
    </physiologicalReaction>
</comment>
<keyword evidence="3 6" id="KW-0560">Oxidoreductase</keyword>
<comment type="subunit">
    <text evidence="6">Homodimer.</text>
</comment>
<gene>
    <name evidence="6" type="primary">azoR</name>
    <name evidence="8" type="ORF">ACFOSU_04510</name>
</gene>
<comment type="caution">
    <text evidence="8">The sequence shown here is derived from an EMBL/GenBank/DDBJ whole genome shotgun (WGS) entry which is preliminary data.</text>
</comment>
<dbReference type="Pfam" id="PF02525">
    <property type="entry name" value="Flavodoxin_2"/>
    <property type="match status" value="1"/>
</dbReference>
<dbReference type="HAMAP" id="MF_01216">
    <property type="entry name" value="Azoreductase_type1"/>
    <property type="match status" value="1"/>
</dbReference>
<evidence type="ECO:0000256" key="5">
    <source>
        <dbReference type="ARBA" id="ARBA00048542"/>
    </source>
</evidence>
<dbReference type="Proteomes" id="UP001595462">
    <property type="component" value="Unassembled WGS sequence"/>
</dbReference>
<feature type="binding site" evidence="6">
    <location>
        <position position="10"/>
    </location>
    <ligand>
        <name>FMN</name>
        <dbReference type="ChEBI" id="CHEBI:58210"/>
    </ligand>
</feature>
<keyword evidence="2 6" id="KW-0288">FMN</keyword>
<comment type="caution">
    <text evidence="6">Lacks conserved residue(s) required for the propagation of feature annotation.</text>
</comment>
<evidence type="ECO:0000256" key="4">
    <source>
        <dbReference type="ARBA" id="ARBA00023027"/>
    </source>
</evidence>
<comment type="function">
    <text evidence="6">Quinone reductase that provides resistance to thiol-specific stress caused by electrophilic quinones.</text>
</comment>
<dbReference type="SUPFAM" id="SSF52218">
    <property type="entry name" value="Flavoproteins"/>
    <property type="match status" value="1"/>
</dbReference>
<evidence type="ECO:0000256" key="3">
    <source>
        <dbReference type="ARBA" id="ARBA00023002"/>
    </source>
</evidence>
<dbReference type="RefSeq" id="WP_380686897.1">
    <property type="nucleotide sequence ID" value="NZ_JBHRSS010000003.1"/>
</dbReference>
<dbReference type="InterPro" id="IPR023048">
    <property type="entry name" value="NADH:quinone_OxRdtase_FMN_depd"/>
</dbReference>
<reference evidence="9" key="1">
    <citation type="journal article" date="2019" name="Int. J. Syst. Evol. Microbiol.">
        <title>The Global Catalogue of Microorganisms (GCM) 10K type strain sequencing project: providing services to taxonomists for standard genome sequencing and annotation.</title>
        <authorList>
            <consortium name="The Broad Institute Genomics Platform"/>
            <consortium name="The Broad Institute Genome Sequencing Center for Infectious Disease"/>
            <person name="Wu L."/>
            <person name="Ma J."/>
        </authorList>
    </citation>
    <scope>NUCLEOTIDE SEQUENCE [LARGE SCALE GENOMIC DNA]</scope>
    <source>
        <strain evidence="9">KCTC 52640</strain>
    </source>
</reference>
<name>A0ABV7EK98_9GAMM</name>
<accession>A0ABV7EK98</accession>
<keyword evidence="4 6" id="KW-0520">NAD</keyword>
<evidence type="ECO:0000256" key="1">
    <source>
        <dbReference type="ARBA" id="ARBA00022630"/>
    </source>
</evidence>
<dbReference type="EMBL" id="JBHRSS010000003">
    <property type="protein sequence ID" value="MFC3103148.1"/>
    <property type="molecule type" value="Genomic_DNA"/>
</dbReference>
<dbReference type="PANTHER" id="PTHR43741:SF4">
    <property type="entry name" value="FMN-DEPENDENT NADH:QUINONE OXIDOREDUCTASE"/>
    <property type="match status" value="1"/>
</dbReference>
<dbReference type="InterPro" id="IPR003680">
    <property type="entry name" value="Flavodoxin_fold"/>
</dbReference>
<feature type="binding site" evidence="6">
    <location>
        <begin position="136"/>
        <end position="139"/>
    </location>
    <ligand>
        <name>FMN</name>
        <dbReference type="ChEBI" id="CHEBI:58210"/>
    </ligand>
</feature>
<evidence type="ECO:0000256" key="6">
    <source>
        <dbReference type="HAMAP-Rule" id="MF_01216"/>
    </source>
</evidence>
<feature type="domain" description="Flavodoxin-like fold" evidence="7">
    <location>
        <begin position="3"/>
        <end position="196"/>
    </location>
</feature>
<evidence type="ECO:0000259" key="7">
    <source>
        <dbReference type="Pfam" id="PF02525"/>
    </source>
</evidence>
<protein>
    <recommendedName>
        <fullName evidence="6">FMN dependent NADH:quinone oxidoreductase</fullName>
        <ecNumber evidence="6">1.6.5.-</ecNumber>
    </recommendedName>
    <alternativeName>
        <fullName evidence="6">Azo-dye reductase</fullName>
    </alternativeName>
    <alternativeName>
        <fullName evidence="6">FMN-dependent NADH-azo compound oxidoreductase</fullName>
    </alternativeName>
    <alternativeName>
        <fullName evidence="6">FMN-dependent NADH-azoreductase</fullName>
        <ecNumber evidence="6">1.7.1.17</ecNumber>
    </alternativeName>
</protein>
<sequence>MRRTLFIHCSPHGEAAHGYRLAREILDQPRRCGDAATVIERDLTAAPLPPLSGDYATALTGDTAADDARFAMSESLIAELEHSDRLLISLPMHNFTVPAAFKLWIDYVVRIHRSFAATEDGKVGLLADRATTILVSSGGFHHGERAFQLDFLSPYVEHVLATIGIHDVAFHYLQGLTFGEAAVSAAVDAARDRLKAAGLLAAGGKCRTPMRPDAIDLHS</sequence>
<comment type="cofactor">
    <cofactor evidence="6">
        <name>FMN</name>
        <dbReference type="ChEBI" id="CHEBI:58210"/>
    </cofactor>
    <text evidence="6">Binds 1 FMN per subunit.</text>
</comment>
<comment type="similarity">
    <text evidence="6">Belongs to the azoreductase type 1 family.</text>
</comment>
<evidence type="ECO:0000256" key="2">
    <source>
        <dbReference type="ARBA" id="ARBA00022643"/>
    </source>
</evidence>
<comment type="function">
    <text evidence="6">Also exhibits azoreductase activity. Catalyzes the reductive cleavage of the azo bond in aromatic azo compounds to the corresponding amines.</text>
</comment>
<dbReference type="InterPro" id="IPR029039">
    <property type="entry name" value="Flavoprotein-like_sf"/>
</dbReference>
<keyword evidence="9" id="KW-1185">Reference proteome</keyword>
<comment type="catalytic activity">
    <reaction evidence="6">
        <text>2 a quinone + NADH + H(+) = 2 a 1,4-benzosemiquinone + NAD(+)</text>
        <dbReference type="Rhea" id="RHEA:65952"/>
        <dbReference type="ChEBI" id="CHEBI:15378"/>
        <dbReference type="ChEBI" id="CHEBI:57540"/>
        <dbReference type="ChEBI" id="CHEBI:57945"/>
        <dbReference type="ChEBI" id="CHEBI:132124"/>
        <dbReference type="ChEBI" id="CHEBI:134225"/>
    </reaction>
</comment>
<dbReference type="EC" id="1.7.1.17" evidence="6"/>
<dbReference type="EC" id="1.6.5.-" evidence="6"/>
<proteinExistence type="inferred from homology"/>
<dbReference type="PANTHER" id="PTHR43741">
    <property type="entry name" value="FMN-DEPENDENT NADH-AZOREDUCTASE 1"/>
    <property type="match status" value="1"/>
</dbReference>
<organism evidence="8 9">
    <name type="scientific">Salinisphaera aquimarina</name>
    <dbReference type="NCBI Taxonomy" id="2094031"/>
    <lineage>
        <taxon>Bacteria</taxon>
        <taxon>Pseudomonadati</taxon>
        <taxon>Pseudomonadota</taxon>
        <taxon>Gammaproteobacteria</taxon>
        <taxon>Salinisphaerales</taxon>
        <taxon>Salinisphaeraceae</taxon>
        <taxon>Salinisphaera</taxon>
    </lineage>
</organism>
<dbReference type="InterPro" id="IPR050104">
    <property type="entry name" value="FMN-dep_NADH:Q_OxRdtase_AzoR1"/>
</dbReference>
<evidence type="ECO:0000313" key="9">
    <source>
        <dbReference type="Proteomes" id="UP001595462"/>
    </source>
</evidence>
<keyword evidence="1 6" id="KW-0285">Flavoprotein</keyword>
<evidence type="ECO:0000313" key="8">
    <source>
        <dbReference type="EMBL" id="MFC3103148.1"/>
    </source>
</evidence>
<dbReference type="Gene3D" id="3.40.50.360">
    <property type="match status" value="1"/>
</dbReference>